<gene>
    <name evidence="2" type="ORF">R9Z33_20740</name>
</gene>
<sequence>MRIGILQCGEIPEGLIPAHGGMADMMRRLLPPGRDATVHDVTRALPESPTDCDAWLISGSAAGVYDDLPWIAPLKHFLVSARGKAKLVGICFGHQVMAEAFGGRVVKSEKGWGIGLHRYEVTAAAAWMHRAGPPGIQGAGPPGIQGAGPPGMSDAAPVRIAASHQDQVVQAPPGARTCLASGFTPFAGLDYGDAISFQCHPEFAPEFSIALLEGRRELHGAAGEAALESLRTPDDAPRMRAWIARFLEA</sequence>
<feature type="domain" description="Glutamine amidotransferase" evidence="1">
    <location>
        <begin position="32"/>
        <end position="205"/>
    </location>
</feature>
<keyword evidence="3" id="KW-1185">Reference proteome</keyword>
<dbReference type="Proteomes" id="UP001305521">
    <property type="component" value="Chromosome"/>
</dbReference>
<name>A0ABZ0PFV9_9PROT</name>
<dbReference type="InterPro" id="IPR017926">
    <property type="entry name" value="GATASE"/>
</dbReference>
<protein>
    <submittedName>
        <fullName evidence="2">Type 1 glutamine amidotransferase</fullName>
    </submittedName>
</protein>
<dbReference type="CDD" id="cd01741">
    <property type="entry name" value="GATase1_1"/>
    <property type="match status" value="1"/>
</dbReference>
<proteinExistence type="predicted"/>
<evidence type="ECO:0000259" key="1">
    <source>
        <dbReference type="Pfam" id="PF00117"/>
    </source>
</evidence>
<dbReference type="PANTHER" id="PTHR42695">
    <property type="entry name" value="GLUTAMINE AMIDOTRANSFERASE YLR126C-RELATED"/>
    <property type="match status" value="1"/>
</dbReference>
<evidence type="ECO:0000313" key="2">
    <source>
        <dbReference type="EMBL" id="WPB84511.1"/>
    </source>
</evidence>
<accession>A0ABZ0PFV9</accession>
<dbReference type="PANTHER" id="PTHR42695:SF5">
    <property type="entry name" value="GLUTAMINE AMIDOTRANSFERASE YLR126C-RELATED"/>
    <property type="match status" value="1"/>
</dbReference>
<keyword evidence="2" id="KW-0315">Glutamine amidotransferase</keyword>
<reference evidence="2 3" key="1">
    <citation type="submission" date="2023-11" db="EMBL/GenBank/DDBJ databases">
        <title>Arctic aerobic anoxygenic photoheterotroph Sediminicoccus rosea KRV36 adapts its photosynthesis to long days of polar summer.</title>
        <authorList>
            <person name="Tomasch J."/>
            <person name="Kopejtka K."/>
            <person name="Bily T."/>
            <person name="Gardiner A.T."/>
            <person name="Gardian Z."/>
            <person name="Shivaramu S."/>
            <person name="Koblizek M."/>
            <person name="Engelhardt F."/>
            <person name="Kaftan D."/>
        </authorList>
    </citation>
    <scope>NUCLEOTIDE SEQUENCE [LARGE SCALE GENOMIC DNA]</scope>
    <source>
        <strain evidence="2 3">R-30</strain>
    </source>
</reference>
<dbReference type="Gene3D" id="3.40.50.880">
    <property type="match status" value="1"/>
</dbReference>
<dbReference type="EMBL" id="CP137852">
    <property type="protein sequence ID" value="WPB84511.1"/>
    <property type="molecule type" value="Genomic_DNA"/>
</dbReference>
<dbReference type="Pfam" id="PF00117">
    <property type="entry name" value="GATase"/>
    <property type="match status" value="1"/>
</dbReference>
<dbReference type="SUPFAM" id="SSF52317">
    <property type="entry name" value="Class I glutamine amidotransferase-like"/>
    <property type="match status" value="1"/>
</dbReference>
<organism evidence="2 3">
    <name type="scientific">Sediminicoccus rosea</name>
    <dbReference type="NCBI Taxonomy" id="1225128"/>
    <lineage>
        <taxon>Bacteria</taxon>
        <taxon>Pseudomonadati</taxon>
        <taxon>Pseudomonadota</taxon>
        <taxon>Alphaproteobacteria</taxon>
        <taxon>Acetobacterales</taxon>
        <taxon>Roseomonadaceae</taxon>
        <taxon>Sediminicoccus</taxon>
    </lineage>
</organism>
<dbReference type="InterPro" id="IPR044992">
    <property type="entry name" value="ChyE-like"/>
</dbReference>
<dbReference type="RefSeq" id="WP_318648473.1">
    <property type="nucleotide sequence ID" value="NZ_CP137852.1"/>
</dbReference>
<dbReference type="InterPro" id="IPR029062">
    <property type="entry name" value="Class_I_gatase-like"/>
</dbReference>
<evidence type="ECO:0000313" key="3">
    <source>
        <dbReference type="Proteomes" id="UP001305521"/>
    </source>
</evidence>